<accession>A0A1C3VYQ0</accession>
<name>A0A1C3VYQ0_9HYPH</name>
<dbReference type="Proteomes" id="UP000186228">
    <property type="component" value="Unassembled WGS sequence"/>
</dbReference>
<gene>
    <name evidence="1" type="ORF">GA0061100_109136</name>
</gene>
<keyword evidence="2" id="KW-1185">Reference proteome</keyword>
<dbReference type="AlphaFoldDB" id="A0A1C3VYQ0"/>
<protein>
    <submittedName>
        <fullName evidence="1">Uncharacterized protein</fullName>
    </submittedName>
</protein>
<proteinExistence type="predicted"/>
<sequence length="51" mass="5619">MDPADLPAATKTHFIDGVPNSFGEVPPLYYLSHNDFGKRPPDAALPKRLLQ</sequence>
<organism evidence="1 2">
    <name type="scientific">Rhizobium hainanense</name>
    <dbReference type="NCBI Taxonomy" id="52131"/>
    <lineage>
        <taxon>Bacteria</taxon>
        <taxon>Pseudomonadati</taxon>
        <taxon>Pseudomonadota</taxon>
        <taxon>Alphaproteobacteria</taxon>
        <taxon>Hyphomicrobiales</taxon>
        <taxon>Rhizobiaceae</taxon>
        <taxon>Rhizobium/Agrobacterium group</taxon>
        <taxon>Rhizobium</taxon>
    </lineage>
</organism>
<evidence type="ECO:0000313" key="2">
    <source>
        <dbReference type="Proteomes" id="UP000186228"/>
    </source>
</evidence>
<dbReference type="EMBL" id="FMAC01000009">
    <property type="protein sequence ID" value="SCB32869.1"/>
    <property type="molecule type" value="Genomic_DNA"/>
</dbReference>
<evidence type="ECO:0000313" key="1">
    <source>
        <dbReference type="EMBL" id="SCB32869.1"/>
    </source>
</evidence>
<reference evidence="2" key="1">
    <citation type="submission" date="2016-08" db="EMBL/GenBank/DDBJ databases">
        <authorList>
            <person name="Varghese N."/>
            <person name="Submissions Spin"/>
        </authorList>
    </citation>
    <scope>NUCLEOTIDE SEQUENCE [LARGE SCALE GENOMIC DNA]</scope>
    <source>
        <strain evidence="2">CCBAU 57015</strain>
    </source>
</reference>